<dbReference type="EMBL" id="JACGWN010000009">
    <property type="protein sequence ID" value="KAL0433157.1"/>
    <property type="molecule type" value="Genomic_DNA"/>
</dbReference>
<dbReference type="Pfam" id="PF12776">
    <property type="entry name" value="Myb_DNA-bind_3"/>
    <property type="match status" value="1"/>
</dbReference>
<organism evidence="2">
    <name type="scientific">Sesamum latifolium</name>
    <dbReference type="NCBI Taxonomy" id="2727402"/>
    <lineage>
        <taxon>Eukaryota</taxon>
        <taxon>Viridiplantae</taxon>
        <taxon>Streptophyta</taxon>
        <taxon>Embryophyta</taxon>
        <taxon>Tracheophyta</taxon>
        <taxon>Spermatophyta</taxon>
        <taxon>Magnoliopsida</taxon>
        <taxon>eudicotyledons</taxon>
        <taxon>Gunneridae</taxon>
        <taxon>Pentapetalae</taxon>
        <taxon>asterids</taxon>
        <taxon>lamiids</taxon>
        <taxon>Lamiales</taxon>
        <taxon>Pedaliaceae</taxon>
        <taxon>Sesamum</taxon>
    </lineage>
</organism>
<reference evidence="2" key="2">
    <citation type="journal article" date="2024" name="Plant">
        <title>Genomic evolution and insights into agronomic trait innovations of Sesamum species.</title>
        <authorList>
            <person name="Miao H."/>
            <person name="Wang L."/>
            <person name="Qu L."/>
            <person name="Liu H."/>
            <person name="Sun Y."/>
            <person name="Le M."/>
            <person name="Wang Q."/>
            <person name="Wei S."/>
            <person name="Zheng Y."/>
            <person name="Lin W."/>
            <person name="Duan Y."/>
            <person name="Cao H."/>
            <person name="Xiong S."/>
            <person name="Wang X."/>
            <person name="Wei L."/>
            <person name="Li C."/>
            <person name="Ma Q."/>
            <person name="Ju M."/>
            <person name="Zhao R."/>
            <person name="Li G."/>
            <person name="Mu C."/>
            <person name="Tian Q."/>
            <person name="Mei H."/>
            <person name="Zhang T."/>
            <person name="Gao T."/>
            <person name="Zhang H."/>
        </authorList>
    </citation>
    <scope>NUCLEOTIDE SEQUENCE</scope>
    <source>
        <strain evidence="2">KEN1</strain>
    </source>
</reference>
<protein>
    <recommendedName>
        <fullName evidence="1">Myb/SANT-like domain-containing protein</fullName>
    </recommendedName>
</protein>
<dbReference type="InterPro" id="IPR024752">
    <property type="entry name" value="Myb/SANT-like_dom"/>
</dbReference>
<name>A0AAW2VYT9_9LAMI</name>
<accession>A0AAW2VYT9</accession>
<gene>
    <name evidence="2" type="ORF">Slati_2650000</name>
</gene>
<proteinExistence type="predicted"/>
<evidence type="ECO:0000313" key="2">
    <source>
        <dbReference type="EMBL" id="KAL0433157.1"/>
    </source>
</evidence>
<feature type="domain" description="Myb/SANT-like" evidence="1">
    <location>
        <begin position="18"/>
        <end position="113"/>
    </location>
</feature>
<sequence length="123" mass="14692">MPSRKNPMPQGSYFYTTTWTKKVDTAFINMLYYQALIGEKQLTPWKPNEIALEYAAAVVNRYANRQWPLEFFRGKLSILHLRFNTFHMILKNKAFTWNEETKRMLGQGDDWKKLIRVCTSYLM</sequence>
<comment type="caution">
    <text evidence="2">The sequence shown here is derived from an EMBL/GenBank/DDBJ whole genome shotgun (WGS) entry which is preliminary data.</text>
</comment>
<evidence type="ECO:0000259" key="1">
    <source>
        <dbReference type="Pfam" id="PF12776"/>
    </source>
</evidence>
<reference evidence="2" key="1">
    <citation type="submission" date="2020-06" db="EMBL/GenBank/DDBJ databases">
        <authorList>
            <person name="Li T."/>
            <person name="Hu X."/>
            <person name="Zhang T."/>
            <person name="Song X."/>
            <person name="Zhang H."/>
            <person name="Dai N."/>
            <person name="Sheng W."/>
            <person name="Hou X."/>
            <person name="Wei L."/>
        </authorList>
    </citation>
    <scope>NUCLEOTIDE SEQUENCE</scope>
    <source>
        <strain evidence="2">KEN1</strain>
        <tissue evidence="2">Leaf</tissue>
    </source>
</reference>
<dbReference type="AlphaFoldDB" id="A0AAW2VYT9"/>